<sequence>MQDIPHIKHGVKTKSCVVVKKSLGHKPLHNEQQLLLKQENDFNSHCRLLFVHENPTVGNLCVYGFGTFSVVPVICVNFTLLSRQVDANYRGIALSFPKTTLNEYSIVVIIMTFFTSHLHNTTDIPRKGSNDLTHVVEGTIAKVL</sequence>
<evidence type="ECO:0000313" key="3">
    <source>
        <dbReference type="Proteomes" id="UP000078200"/>
    </source>
</evidence>
<dbReference type="VEuPathDB" id="VectorBase:GAUT049220"/>
<name>A0A1A9VVQ6_GLOAU</name>
<accession>A0A1A9VVQ6</accession>
<dbReference type="AlphaFoldDB" id="A0A1A9VVQ6"/>
<protein>
    <submittedName>
        <fullName evidence="2">Uncharacterized protein</fullName>
    </submittedName>
</protein>
<dbReference type="Proteomes" id="UP000078200">
    <property type="component" value="Unassembled WGS sequence"/>
</dbReference>
<organism evidence="2 3">
    <name type="scientific">Glossina austeni</name>
    <name type="common">Savannah tsetse fly</name>
    <dbReference type="NCBI Taxonomy" id="7395"/>
    <lineage>
        <taxon>Eukaryota</taxon>
        <taxon>Metazoa</taxon>
        <taxon>Ecdysozoa</taxon>
        <taxon>Arthropoda</taxon>
        <taxon>Hexapoda</taxon>
        <taxon>Insecta</taxon>
        <taxon>Pterygota</taxon>
        <taxon>Neoptera</taxon>
        <taxon>Endopterygota</taxon>
        <taxon>Diptera</taxon>
        <taxon>Brachycera</taxon>
        <taxon>Muscomorpha</taxon>
        <taxon>Hippoboscoidea</taxon>
        <taxon>Glossinidae</taxon>
        <taxon>Glossina</taxon>
    </lineage>
</organism>
<feature type="transmembrane region" description="Helical" evidence="1">
    <location>
        <begin position="57"/>
        <end position="80"/>
    </location>
</feature>
<keyword evidence="3" id="KW-1185">Reference proteome</keyword>
<reference evidence="2" key="1">
    <citation type="submission" date="2020-05" db="UniProtKB">
        <authorList>
            <consortium name="EnsemblMetazoa"/>
        </authorList>
    </citation>
    <scope>IDENTIFICATION</scope>
    <source>
        <strain evidence="2">TTRI</strain>
    </source>
</reference>
<dbReference type="EnsemblMetazoa" id="GAUT049220-RA">
    <property type="protein sequence ID" value="GAUT049220-PA"/>
    <property type="gene ID" value="GAUT049220"/>
</dbReference>
<keyword evidence="1" id="KW-0812">Transmembrane</keyword>
<evidence type="ECO:0000256" key="1">
    <source>
        <dbReference type="SAM" id="Phobius"/>
    </source>
</evidence>
<keyword evidence="1" id="KW-0472">Membrane</keyword>
<evidence type="ECO:0000313" key="2">
    <source>
        <dbReference type="EnsemblMetazoa" id="GAUT049220-PA"/>
    </source>
</evidence>
<keyword evidence="1" id="KW-1133">Transmembrane helix</keyword>
<proteinExistence type="predicted"/>